<name>A0A9P4NN03_9PEZI</name>
<dbReference type="OrthoDB" id="5372385at2759"/>
<keyword evidence="2" id="KW-1185">Reference proteome</keyword>
<gene>
    <name evidence="1" type="ORF">EJ08DRAFT_651205</name>
</gene>
<comment type="caution">
    <text evidence="1">The sequence shown here is derived from an EMBL/GenBank/DDBJ whole genome shotgun (WGS) entry which is preliminary data.</text>
</comment>
<protein>
    <submittedName>
        <fullName evidence="1">Uncharacterized protein</fullName>
    </submittedName>
</protein>
<dbReference type="EMBL" id="MU007057">
    <property type="protein sequence ID" value="KAF2427783.1"/>
    <property type="molecule type" value="Genomic_DNA"/>
</dbReference>
<evidence type="ECO:0000313" key="2">
    <source>
        <dbReference type="Proteomes" id="UP000800235"/>
    </source>
</evidence>
<evidence type="ECO:0000313" key="1">
    <source>
        <dbReference type="EMBL" id="KAF2427783.1"/>
    </source>
</evidence>
<organism evidence="1 2">
    <name type="scientific">Tothia fuscella</name>
    <dbReference type="NCBI Taxonomy" id="1048955"/>
    <lineage>
        <taxon>Eukaryota</taxon>
        <taxon>Fungi</taxon>
        <taxon>Dikarya</taxon>
        <taxon>Ascomycota</taxon>
        <taxon>Pezizomycotina</taxon>
        <taxon>Dothideomycetes</taxon>
        <taxon>Pleosporomycetidae</taxon>
        <taxon>Venturiales</taxon>
        <taxon>Cylindrosympodiaceae</taxon>
        <taxon>Tothia</taxon>
    </lineage>
</organism>
<sequence length="197" mass="23055">MTSVQGRLLLSYETPYGGSGTVSSPPGDPIDIPRGDHHGWWTDTPSQKLIVLLETEDEILYRNAIRAILDADRFPFLSTTPFWVRMLYSSLAFSPAAQKAMKYKILWIQLQMMYYTHDLGVWYGGIDAPFIYWITHPFNILERPPNWTYDVKWWSIFVVSKAVQRLCYWTGRLFLRMKAGYVEYTPHSQYLRVADKE</sequence>
<proteinExistence type="predicted"/>
<dbReference type="Proteomes" id="UP000800235">
    <property type="component" value="Unassembled WGS sequence"/>
</dbReference>
<dbReference type="AlphaFoldDB" id="A0A9P4NN03"/>
<accession>A0A9P4NN03</accession>
<reference evidence="1" key="1">
    <citation type="journal article" date="2020" name="Stud. Mycol.">
        <title>101 Dothideomycetes genomes: a test case for predicting lifestyles and emergence of pathogens.</title>
        <authorList>
            <person name="Haridas S."/>
            <person name="Albert R."/>
            <person name="Binder M."/>
            <person name="Bloem J."/>
            <person name="Labutti K."/>
            <person name="Salamov A."/>
            <person name="Andreopoulos B."/>
            <person name="Baker S."/>
            <person name="Barry K."/>
            <person name="Bills G."/>
            <person name="Bluhm B."/>
            <person name="Cannon C."/>
            <person name="Castanera R."/>
            <person name="Culley D."/>
            <person name="Daum C."/>
            <person name="Ezra D."/>
            <person name="Gonzalez J."/>
            <person name="Henrissat B."/>
            <person name="Kuo A."/>
            <person name="Liang C."/>
            <person name="Lipzen A."/>
            <person name="Lutzoni F."/>
            <person name="Magnuson J."/>
            <person name="Mondo S."/>
            <person name="Nolan M."/>
            <person name="Ohm R."/>
            <person name="Pangilinan J."/>
            <person name="Park H.-J."/>
            <person name="Ramirez L."/>
            <person name="Alfaro M."/>
            <person name="Sun H."/>
            <person name="Tritt A."/>
            <person name="Yoshinaga Y."/>
            <person name="Zwiers L.-H."/>
            <person name="Turgeon B."/>
            <person name="Goodwin S."/>
            <person name="Spatafora J."/>
            <person name="Crous P."/>
            <person name="Grigoriev I."/>
        </authorList>
    </citation>
    <scope>NUCLEOTIDE SEQUENCE</scope>
    <source>
        <strain evidence="1">CBS 130266</strain>
    </source>
</reference>